<keyword evidence="2" id="KW-0949">S-adenosyl-L-methionine</keyword>
<dbReference type="Pfam" id="PF21302">
    <property type="entry name" value="Zn_ribbon_RlmA"/>
    <property type="match status" value="1"/>
</dbReference>
<proteinExistence type="predicted"/>
<dbReference type="InterPro" id="IPR029063">
    <property type="entry name" value="SAM-dependent_MTases_sf"/>
</dbReference>
<evidence type="ECO:0000256" key="2">
    <source>
        <dbReference type="PIRSR" id="PIRSR018249-2"/>
    </source>
</evidence>
<evidence type="ECO:0000313" key="5">
    <source>
        <dbReference type="EMBL" id="PSJ31000.1"/>
    </source>
</evidence>
<keyword evidence="6" id="KW-1185">Reference proteome</keyword>
<feature type="domain" description="23S rRNA (guanine(745)-N(1))-methyltransferase N-terminal" evidence="4">
    <location>
        <begin position="16"/>
        <end position="56"/>
    </location>
</feature>
<dbReference type="GO" id="GO:0008168">
    <property type="term" value="F:methyltransferase activity"/>
    <property type="evidence" value="ECO:0007669"/>
    <property type="project" value="UniProtKB-KW"/>
</dbReference>
<dbReference type="AlphaFoldDB" id="A0A2P7PZ78"/>
<sequence length="282" mass="32547">MNNDKISKFKKAEESFRCPICNLALYLDGKSLKCENKHSFDIAKQGYINLLMNSKKQKLYDKSSFENRRLILESGFYDHILKEIVDFIDNNQINKILDIGCGEGYYSNSINQMSSKDLDIYSFDISKDSIVLASKGDNSNSVKYFVSDLADIAIQNSSIDCILDIFSPANYKEFKRILKNDAFLLKVIPGENHLKEIREKVKDKLNKEIYSNLEIIKCFEESFQILDHKKTSATYKLSSKERDSLIHMTPLLFNIDTDEIDWSDVRDITIDAEILIAKKKLD</sequence>
<protein>
    <submittedName>
        <fullName evidence="5">rRNA (Guanine-N1)-methyltransferase</fullName>
    </submittedName>
</protein>
<feature type="domain" description="Methyltransferase" evidence="3">
    <location>
        <begin position="95"/>
        <end position="184"/>
    </location>
</feature>
<dbReference type="SUPFAM" id="SSF53335">
    <property type="entry name" value="S-adenosyl-L-methionine-dependent methyltransferases"/>
    <property type="match status" value="1"/>
</dbReference>
<feature type="binding site" evidence="1">
    <location>
        <position position="21"/>
    </location>
    <ligand>
        <name>Zn(2+)</name>
        <dbReference type="ChEBI" id="CHEBI:29105"/>
    </ligand>
</feature>
<feature type="binding site" evidence="2">
    <location>
        <begin position="103"/>
        <end position="104"/>
    </location>
    <ligand>
        <name>S-adenosyl-L-methionine</name>
        <dbReference type="ChEBI" id="CHEBI:59789"/>
    </ligand>
</feature>
<evidence type="ECO:0000259" key="3">
    <source>
        <dbReference type="Pfam" id="PF13847"/>
    </source>
</evidence>
<keyword evidence="5" id="KW-0489">Methyltransferase</keyword>
<dbReference type="CDD" id="cd02440">
    <property type="entry name" value="AdoMet_MTases"/>
    <property type="match status" value="1"/>
</dbReference>
<keyword evidence="5" id="KW-0808">Transferase</keyword>
<reference evidence="5" key="1">
    <citation type="thesis" date="2015" institute="Rutgers" country="The State University of New Jersey, 14 College Farm Rd., New Brunswick, NJ, USA">
        <title>Ammonia toxicity in bacteria and its implications for treatment of and resource recovery from highly nitrogenous organic wastes.</title>
        <authorList>
            <person name="Luther A.K."/>
        </authorList>
    </citation>
    <scope>NUCLEOTIDE SEQUENCE</scope>
    <source>
        <strain evidence="5">RT-10B</strain>
    </source>
</reference>
<dbReference type="GO" id="GO:0046872">
    <property type="term" value="F:metal ion binding"/>
    <property type="evidence" value="ECO:0007669"/>
    <property type="project" value="UniProtKB-KW"/>
</dbReference>
<dbReference type="Pfam" id="PF13847">
    <property type="entry name" value="Methyltransf_31"/>
    <property type="match status" value="1"/>
</dbReference>
<dbReference type="GO" id="GO:0032259">
    <property type="term" value="P:methylation"/>
    <property type="evidence" value="ECO:0007669"/>
    <property type="project" value="UniProtKB-KW"/>
</dbReference>
<keyword evidence="1" id="KW-0862">Zinc</keyword>
<dbReference type="InterPro" id="IPR025714">
    <property type="entry name" value="Methyltranfer_dom"/>
</dbReference>
<dbReference type="RefSeq" id="WP_106777055.1">
    <property type="nucleotide sequence ID" value="NZ_JYGE01000006.1"/>
</dbReference>
<dbReference type="InterPro" id="IPR016718">
    <property type="entry name" value="rRNA_m1G-MeTrfase_A_prd"/>
</dbReference>
<feature type="binding site" evidence="2">
    <location>
        <position position="77"/>
    </location>
    <ligand>
        <name>S-adenosyl-L-methionine</name>
        <dbReference type="ChEBI" id="CHEBI:59789"/>
    </ligand>
</feature>
<accession>A0A2P7PZ78</accession>
<feature type="binding site" evidence="1">
    <location>
        <position position="18"/>
    </location>
    <ligand>
        <name>Zn(2+)</name>
        <dbReference type="ChEBI" id="CHEBI:29105"/>
    </ligand>
</feature>
<feature type="binding site" evidence="1">
    <location>
        <position position="38"/>
    </location>
    <ligand>
        <name>Zn(2+)</name>
        <dbReference type="ChEBI" id="CHEBI:29105"/>
    </ligand>
</feature>
<name>A0A2P7PZ78_9FIRM</name>
<keyword evidence="1" id="KW-0479">Metal-binding</keyword>
<feature type="binding site" evidence="2">
    <location>
        <position position="193"/>
    </location>
    <ligand>
        <name>S-adenosyl-L-methionine</name>
        <dbReference type="ChEBI" id="CHEBI:59789"/>
    </ligand>
</feature>
<dbReference type="Proteomes" id="UP000241434">
    <property type="component" value="Unassembled WGS sequence"/>
</dbReference>
<feature type="binding site" evidence="1">
    <location>
        <position position="34"/>
    </location>
    <ligand>
        <name>Zn(2+)</name>
        <dbReference type="ChEBI" id="CHEBI:29105"/>
    </ligand>
</feature>
<dbReference type="PIRSF" id="PIRSF018249">
    <property type="entry name" value="MyrA_prd"/>
    <property type="match status" value="1"/>
</dbReference>
<evidence type="ECO:0000259" key="4">
    <source>
        <dbReference type="Pfam" id="PF21302"/>
    </source>
</evidence>
<dbReference type="InterPro" id="IPR048647">
    <property type="entry name" value="RlmA_N"/>
</dbReference>
<dbReference type="EMBL" id="JYGE01000006">
    <property type="protein sequence ID" value="PSJ31000.1"/>
    <property type="molecule type" value="Genomic_DNA"/>
</dbReference>
<evidence type="ECO:0000313" key="6">
    <source>
        <dbReference type="Proteomes" id="UP000241434"/>
    </source>
</evidence>
<gene>
    <name evidence="5" type="ORF">UF10_06670</name>
</gene>
<organism evidence="5 6">
    <name type="scientific">Peptostreptococcus russellii</name>
    <dbReference type="NCBI Taxonomy" id="215200"/>
    <lineage>
        <taxon>Bacteria</taxon>
        <taxon>Bacillati</taxon>
        <taxon>Bacillota</taxon>
        <taxon>Clostridia</taxon>
        <taxon>Peptostreptococcales</taxon>
        <taxon>Peptostreptococcaceae</taxon>
        <taxon>Peptostreptococcus</taxon>
    </lineage>
</organism>
<dbReference type="Gene3D" id="3.40.50.150">
    <property type="entry name" value="Vaccinia Virus protein VP39"/>
    <property type="match status" value="1"/>
</dbReference>
<dbReference type="OrthoDB" id="5522265at2"/>
<evidence type="ECO:0000256" key="1">
    <source>
        <dbReference type="PIRSR" id="PIRSR018249-1"/>
    </source>
</evidence>
<comment type="caution">
    <text evidence="5">The sequence shown here is derived from an EMBL/GenBank/DDBJ whole genome shotgun (WGS) entry which is preliminary data.</text>
</comment>